<dbReference type="EMBL" id="JADDUC010000162">
    <property type="protein sequence ID" value="KAG0116760.1"/>
    <property type="molecule type" value="Genomic_DNA"/>
</dbReference>
<reference evidence="1" key="1">
    <citation type="submission" date="2020-10" db="EMBL/GenBank/DDBJ databases">
        <title>Feather gene expression reveals the developmental basis of iridescence in African starlings.</title>
        <authorList>
            <person name="Rubenstein D.R."/>
        </authorList>
    </citation>
    <scope>NUCLEOTIDE SEQUENCE</scope>
    <source>
        <strain evidence="1">SS15</strain>
        <tissue evidence="1">Liver</tissue>
    </source>
</reference>
<name>A0A835TSM7_9PASS</name>
<accession>A0A835TSM7</accession>
<evidence type="ECO:0000313" key="3">
    <source>
        <dbReference type="Proteomes" id="UP000618051"/>
    </source>
</evidence>
<evidence type="ECO:0000313" key="2">
    <source>
        <dbReference type="EMBL" id="KAI1239535.1"/>
    </source>
</evidence>
<organism evidence="1">
    <name type="scientific">Lamprotornis superbus</name>
    <dbReference type="NCBI Taxonomy" id="245042"/>
    <lineage>
        <taxon>Eukaryota</taxon>
        <taxon>Metazoa</taxon>
        <taxon>Chordata</taxon>
        <taxon>Craniata</taxon>
        <taxon>Vertebrata</taxon>
        <taxon>Euteleostomi</taxon>
        <taxon>Archelosauria</taxon>
        <taxon>Archosauria</taxon>
        <taxon>Dinosauria</taxon>
        <taxon>Saurischia</taxon>
        <taxon>Theropoda</taxon>
        <taxon>Coelurosauria</taxon>
        <taxon>Aves</taxon>
        <taxon>Neognathae</taxon>
        <taxon>Neoaves</taxon>
        <taxon>Telluraves</taxon>
        <taxon>Australaves</taxon>
        <taxon>Passeriformes</taxon>
        <taxon>Sturnidae</taxon>
        <taxon>Lamprotornis</taxon>
    </lineage>
</organism>
<sequence length="116" mass="13525">MHPSRFFCWGHLSGNTGHQPRQTGARYQLLPLSPPLKFGTGGQLRTKLRHHDHKSPHDHRKHHDNHACKHCTNLTNHLCITTYHSPNHHHHHRGRSCSVHCASNHHHNSEHHHHHN</sequence>
<evidence type="ECO:0000313" key="1">
    <source>
        <dbReference type="EMBL" id="KAG0116760.1"/>
    </source>
</evidence>
<reference evidence="2" key="3">
    <citation type="submission" date="2022-01" db="EMBL/GenBank/DDBJ databases">
        <authorList>
            <person name="Rubenstein D.R."/>
        </authorList>
    </citation>
    <scope>NUCLEOTIDE SEQUENCE</scope>
    <source>
        <strain evidence="2">SS15</strain>
        <tissue evidence="2">Liver</tissue>
    </source>
</reference>
<gene>
    <name evidence="2" type="ORF">IHE44_0012661</name>
    <name evidence="1" type="ORF">IHE44_003687</name>
</gene>
<dbReference type="Proteomes" id="UP000618051">
    <property type="component" value="Unassembled WGS sequence"/>
</dbReference>
<dbReference type="EMBL" id="JADDUC020000005">
    <property type="protein sequence ID" value="KAI1239535.1"/>
    <property type="molecule type" value="Genomic_DNA"/>
</dbReference>
<dbReference type="AlphaFoldDB" id="A0A835TSM7"/>
<keyword evidence="3" id="KW-1185">Reference proteome</keyword>
<protein>
    <submittedName>
        <fullName evidence="1">Uncharacterized protein</fullName>
    </submittedName>
</protein>
<reference evidence="2 3" key="2">
    <citation type="journal article" date="2021" name="J. Hered.">
        <title>Feather Gene Expression Elucidates the Developmental Basis of Plumage Iridescence in African Starlings.</title>
        <authorList>
            <person name="Rubenstein D.R."/>
            <person name="Corvelo A."/>
            <person name="MacManes M.D."/>
            <person name="Maia R."/>
            <person name="Narzisi G."/>
            <person name="Rousaki A."/>
            <person name="Vandenabeele P."/>
            <person name="Shawkey M.D."/>
            <person name="Solomon J."/>
        </authorList>
    </citation>
    <scope>NUCLEOTIDE SEQUENCE [LARGE SCALE GENOMIC DNA]</scope>
    <source>
        <strain evidence="2">SS15</strain>
    </source>
</reference>
<comment type="caution">
    <text evidence="1">The sequence shown here is derived from an EMBL/GenBank/DDBJ whole genome shotgun (WGS) entry which is preliminary data.</text>
</comment>
<proteinExistence type="predicted"/>